<organism evidence="1 2">
    <name type="scientific">Mariniplasma anaerobium</name>
    <dbReference type="NCBI Taxonomy" id="2735436"/>
    <lineage>
        <taxon>Bacteria</taxon>
        <taxon>Bacillati</taxon>
        <taxon>Mycoplasmatota</taxon>
        <taxon>Mollicutes</taxon>
        <taxon>Acholeplasmatales</taxon>
        <taxon>Acholeplasmataceae</taxon>
        <taxon>Mariniplasma</taxon>
    </lineage>
</organism>
<accession>A0A7U9TK69</accession>
<dbReference type="AlphaFoldDB" id="A0A7U9TK69"/>
<dbReference type="EMBL" id="AP024412">
    <property type="protein sequence ID" value="BCR35256.1"/>
    <property type="molecule type" value="Genomic_DNA"/>
</dbReference>
<dbReference type="InterPro" id="IPR012902">
    <property type="entry name" value="N_methyl_site"/>
</dbReference>
<protein>
    <recommendedName>
        <fullName evidence="3">Prepilin-type N-terminal cleavage/methylation domain-containing protein</fullName>
    </recommendedName>
</protein>
<sequence>MTMKQRIEHKAVTLVELLAVVVILGIIASIGILVIGNLISNTRTKAYRETVASLNTATENYILWEQITTEDVFDGLETNSDRISILFSEGYISEVTQPNTPYSFVWDIPTQTWVLSSEEIIVIGSPEINYNFEEDSLTAVIEQGGVITTGTFRDNGTSISTSYGLLFIDNNKSNYTVTVNAELDDNTYGGYGIFFETLLDDNNKDTGFILQVDRGYSSGEIIIRPRTDGKEQNPIYRYPIGFDANGDFVVSGGTKNNSNPWWSEAHDIKLVVGDITDATYNKQISVYIDDVFVFSKKFTSAITPSNVNGNQTGLRVWALETIFYSFQVN</sequence>
<dbReference type="NCBIfam" id="TIGR02532">
    <property type="entry name" value="IV_pilin_GFxxxE"/>
    <property type="match status" value="1"/>
</dbReference>
<dbReference type="InterPro" id="IPR045584">
    <property type="entry name" value="Pilin-like"/>
</dbReference>
<reference evidence="1" key="1">
    <citation type="submission" date="2021-01" db="EMBL/GenBank/DDBJ databases">
        <title>Draft genome sequence of Acholeplasmataceae bacterium strain Mahy22.</title>
        <authorList>
            <person name="Watanabe M."/>
            <person name="Kojima H."/>
            <person name="Fukui M."/>
        </authorList>
    </citation>
    <scope>NUCLEOTIDE SEQUENCE</scope>
    <source>
        <strain evidence="1">Mahy22</strain>
    </source>
</reference>
<evidence type="ECO:0008006" key="3">
    <source>
        <dbReference type="Google" id="ProtNLM"/>
    </source>
</evidence>
<dbReference type="KEGG" id="manr:MPAN_001490"/>
<proteinExistence type="predicted"/>
<dbReference type="Proteomes" id="UP000620133">
    <property type="component" value="Chromosome"/>
</dbReference>
<dbReference type="SUPFAM" id="SSF54523">
    <property type="entry name" value="Pili subunits"/>
    <property type="match status" value="1"/>
</dbReference>
<gene>
    <name evidence="1" type="ORF">MPAN_001490</name>
</gene>
<evidence type="ECO:0000313" key="2">
    <source>
        <dbReference type="Proteomes" id="UP000620133"/>
    </source>
</evidence>
<keyword evidence="2" id="KW-1185">Reference proteome</keyword>
<evidence type="ECO:0000313" key="1">
    <source>
        <dbReference type="EMBL" id="BCR35256.1"/>
    </source>
</evidence>
<dbReference type="Gene3D" id="3.30.700.10">
    <property type="entry name" value="Glycoprotein, Type 4 Pilin"/>
    <property type="match status" value="1"/>
</dbReference>
<name>A0A7U9TK69_9MOLU</name>